<name>A0AAP2R9E8_9EURY</name>
<keyword evidence="1" id="KW-0472">Membrane</keyword>
<sequence>MSALKEIYHIARADFLDRVRSYGFIIVLLITIMGAYVFIPPTDANYITLVISDTGASDLLNGGSDDSKPHDYYRGIYNSAWIGTNVAILTIILLSLFGFYLVKNAVDRDRRTGVGQIIAASPVTKTRYILGKALSNFSVFSVITFIMFLGAIGMQLLRGESNVIDLWALASPFLLLLLPGMALIASVAVFFESVPILRGGLGNIIYFFIWIALISTLPVTVMLTEQSSNEILMFGDIFGWSIPLASMNQAIAAMYPGFGSGSVSAGFQIFEPPIYTFQWSGTEWSPLLLLTRVFWLLVAGLVAIAASVFFDRFDTAAILKSKKNKKGTVEIEEPKEHVKNVKELRLNTLLLENIRFGFLTILAAELRLMLKGQRWWWYTVSALLIVTGLFLPLDVSLKFILPVAWVWPILIWSSMGTRENIHNTSQLVFSAPNPVRNQLPATLLSGIIVAMVLGSGVLLHLIAAGSWMNVLAVLAGAVFAPSMALAMGVWTGNNRLFEIIYLLVWYTGPVNGVKYFDFLGTTARSVAMGIPVYFLAFTAILMILAVIGRKRQVGM</sequence>
<keyword evidence="3" id="KW-1185">Reference proteome</keyword>
<dbReference type="RefSeq" id="WP_230739267.1">
    <property type="nucleotide sequence ID" value="NZ_PGCK01000001.1"/>
</dbReference>
<reference evidence="2 3" key="1">
    <citation type="submission" date="2017-11" db="EMBL/GenBank/DDBJ databases">
        <title>Isolation and Characterization of Family Methanocellaceae Species from Potential Methane Hydrate Area Offshore Southwestern Taiwan.</title>
        <authorList>
            <person name="Zhang W.-L."/>
            <person name="Chen W.-C."/>
            <person name="Lai M.-C."/>
            <person name="Chen S.-C."/>
        </authorList>
    </citation>
    <scope>NUCLEOTIDE SEQUENCE [LARGE SCALE GENOMIC DNA]</scope>
    <source>
        <strain evidence="2 3">CWC-04</strain>
    </source>
</reference>
<feature type="transmembrane region" description="Helical" evidence="1">
    <location>
        <begin position="137"/>
        <end position="157"/>
    </location>
</feature>
<evidence type="ECO:0000313" key="2">
    <source>
        <dbReference type="EMBL" id="MCD1293448.1"/>
    </source>
</evidence>
<feature type="transmembrane region" description="Helical" evidence="1">
    <location>
        <begin position="528"/>
        <end position="547"/>
    </location>
</feature>
<feature type="transmembrane region" description="Helical" evidence="1">
    <location>
        <begin position="439"/>
        <end position="464"/>
    </location>
</feature>
<comment type="caution">
    <text evidence="2">The sequence shown here is derived from an EMBL/GenBank/DDBJ whole genome shotgun (WGS) entry which is preliminary data.</text>
</comment>
<keyword evidence="1" id="KW-1133">Transmembrane helix</keyword>
<feature type="transmembrane region" description="Helical" evidence="1">
    <location>
        <begin position="375"/>
        <end position="393"/>
    </location>
</feature>
<organism evidence="2 3">
    <name type="scientific">Methanooceanicella nereidis</name>
    <dbReference type="NCBI Taxonomy" id="2052831"/>
    <lineage>
        <taxon>Archaea</taxon>
        <taxon>Methanobacteriati</taxon>
        <taxon>Methanobacteriota</taxon>
        <taxon>Stenosarchaea group</taxon>
        <taxon>Methanomicrobia</taxon>
        <taxon>Methanocellales</taxon>
        <taxon>Methanocellaceae</taxon>
        <taxon>Methanooceanicella</taxon>
    </lineage>
</organism>
<feature type="transmembrane region" description="Helical" evidence="1">
    <location>
        <begin position="21"/>
        <end position="39"/>
    </location>
</feature>
<proteinExistence type="predicted"/>
<feature type="transmembrane region" description="Helical" evidence="1">
    <location>
        <begin position="203"/>
        <end position="223"/>
    </location>
</feature>
<feature type="transmembrane region" description="Helical" evidence="1">
    <location>
        <begin position="470"/>
        <end position="492"/>
    </location>
</feature>
<feature type="transmembrane region" description="Helical" evidence="1">
    <location>
        <begin position="293"/>
        <end position="313"/>
    </location>
</feature>
<dbReference type="EMBL" id="PGCK01000001">
    <property type="protein sequence ID" value="MCD1293448.1"/>
    <property type="molecule type" value="Genomic_DNA"/>
</dbReference>
<protein>
    <submittedName>
        <fullName evidence="2">Uncharacterized protein</fullName>
    </submittedName>
</protein>
<evidence type="ECO:0000313" key="3">
    <source>
        <dbReference type="Proteomes" id="UP001320159"/>
    </source>
</evidence>
<dbReference type="AlphaFoldDB" id="A0AAP2R9E8"/>
<keyword evidence="1" id="KW-0812">Transmembrane</keyword>
<dbReference type="Proteomes" id="UP001320159">
    <property type="component" value="Unassembled WGS sequence"/>
</dbReference>
<evidence type="ECO:0000256" key="1">
    <source>
        <dbReference type="SAM" id="Phobius"/>
    </source>
</evidence>
<feature type="transmembrane region" description="Helical" evidence="1">
    <location>
        <begin position="169"/>
        <end position="191"/>
    </location>
</feature>
<accession>A0AAP2R9E8</accession>
<feature type="transmembrane region" description="Helical" evidence="1">
    <location>
        <begin position="80"/>
        <end position="102"/>
    </location>
</feature>
<gene>
    <name evidence="2" type="ORF">CUJ83_00350</name>
</gene>